<dbReference type="GO" id="GO:0003677">
    <property type="term" value="F:DNA binding"/>
    <property type="evidence" value="ECO:0007669"/>
    <property type="project" value="UniProtKB-UniRule"/>
</dbReference>
<dbReference type="PRINTS" id="PR00455">
    <property type="entry name" value="HTHTETR"/>
</dbReference>
<dbReference type="Gene3D" id="1.10.357.10">
    <property type="entry name" value="Tetracycline Repressor, domain 2"/>
    <property type="match status" value="1"/>
</dbReference>
<dbReference type="SUPFAM" id="SSF46689">
    <property type="entry name" value="Homeodomain-like"/>
    <property type="match status" value="1"/>
</dbReference>
<dbReference type="InterPro" id="IPR025722">
    <property type="entry name" value="TetR"/>
</dbReference>
<reference evidence="4" key="1">
    <citation type="submission" date="2022-11" db="EMBL/GenBank/DDBJ databases">
        <title>Lacinutrix neustonica HL-RS19T sp. nov., isolated from the surface microlayer sample of brackish Lake Shihwa.</title>
        <authorList>
            <person name="Choi J.Y."/>
            <person name="Hwang C.Y."/>
        </authorList>
    </citation>
    <scope>NUCLEOTIDE SEQUENCE</scope>
    <source>
        <strain evidence="4">HL-RS19</strain>
    </source>
</reference>
<protein>
    <submittedName>
        <fullName evidence="4">TetR/AcrR family transcriptional regulator</fullName>
    </submittedName>
</protein>
<dbReference type="RefSeq" id="WP_267677115.1">
    <property type="nucleotide sequence ID" value="NZ_CP113088.1"/>
</dbReference>
<organism evidence="4 5">
    <name type="scientific">Lacinutrix neustonica</name>
    <dbReference type="NCBI Taxonomy" id="2980107"/>
    <lineage>
        <taxon>Bacteria</taxon>
        <taxon>Pseudomonadati</taxon>
        <taxon>Bacteroidota</taxon>
        <taxon>Flavobacteriia</taxon>
        <taxon>Flavobacteriales</taxon>
        <taxon>Flavobacteriaceae</taxon>
        <taxon>Lacinutrix</taxon>
    </lineage>
</organism>
<dbReference type="InterPro" id="IPR009057">
    <property type="entry name" value="Homeodomain-like_sf"/>
</dbReference>
<dbReference type="Proteomes" id="UP001164705">
    <property type="component" value="Chromosome"/>
</dbReference>
<dbReference type="Pfam" id="PF13972">
    <property type="entry name" value="TetR"/>
    <property type="match status" value="1"/>
</dbReference>
<dbReference type="PROSITE" id="PS50977">
    <property type="entry name" value="HTH_TETR_2"/>
    <property type="match status" value="1"/>
</dbReference>
<name>A0A9E8MVU6_9FLAO</name>
<evidence type="ECO:0000313" key="5">
    <source>
        <dbReference type="Proteomes" id="UP001164705"/>
    </source>
</evidence>
<keyword evidence="5" id="KW-1185">Reference proteome</keyword>
<dbReference type="EMBL" id="CP113088">
    <property type="protein sequence ID" value="WAC02518.1"/>
    <property type="molecule type" value="Genomic_DNA"/>
</dbReference>
<feature type="domain" description="HTH tetR-type" evidence="3">
    <location>
        <begin position="1"/>
        <end position="61"/>
    </location>
</feature>
<dbReference type="KEGG" id="lnu:N7U66_02045"/>
<dbReference type="InterPro" id="IPR001647">
    <property type="entry name" value="HTH_TetR"/>
</dbReference>
<evidence type="ECO:0000256" key="2">
    <source>
        <dbReference type="PROSITE-ProRule" id="PRU00335"/>
    </source>
</evidence>
<evidence type="ECO:0000256" key="1">
    <source>
        <dbReference type="ARBA" id="ARBA00023125"/>
    </source>
</evidence>
<proteinExistence type="predicted"/>
<keyword evidence="1 2" id="KW-0238">DNA-binding</keyword>
<gene>
    <name evidence="4" type="ORF">N7U66_02045</name>
</gene>
<evidence type="ECO:0000313" key="4">
    <source>
        <dbReference type="EMBL" id="WAC02518.1"/>
    </source>
</evidence>
<evidence type="ECO:0000259" key="3">
    <source>
        <dbReference type="PROSITE" id="PS50977"/>
    </source>
</evidence>
<sequence>MDTKDRILSAALALFNDKGLNTISSKTISEDLSMSYGNLCYHFPKKEDIIMRLHQNLLDELDEHFQRVQDDIFEFDFMMSSIKHMMELTLKYRFLFLSSNELHLKYPSIKQKSIERARVYQSVLFKISKFLMANGYMRNVTDDKQVKMFIHGLLIVFNAWIADALYFHNKAEDEQKLLYYLQLLFSLLRPALTTKGTEAFHAVYNKMMIQD</sequence>
<dbReference type="AlphaFoldDB" id="A0A9E8MVU6"/>
<feature type="DNA-binding region" description="H-T-H motif" evidence="2">
    <location>
        <begin position="24"/>
        <end position="43"/>
    </location>
</feature>
<dbReference type="Pfam" id="PF00440">
    <property type="entry name" value="TetR_N"/>
    <property type="match status" value="1"/>
</dbReference>
<accession>A0A9E8MVU6</accession>